<name>A0A4Y9VS42_9PROT</name>
<evidence type="ECO:0000256" key="1">
    <source>
        <dbReference type="ARBA" id="ARBA00022723"/>
    </source>
</evidence>
<gene>
    <name evidence="7" type="primary">recR</name>
    <name evidence="9" type="ORF">C3Y98_06785</name>
</gene>
<evidence type="ECO:0000256" key="3">
    <source>
        <dbReference type="ARBA" id="ARBA00022771"/>
    </source>
</evidence>
<evidence type="ECO:0000256" key="4">
    <source>
        <dbReference type="ARBA" id="ARBA00022833"/>
    </source>
</evidence>
<comment type="similarity">
    <text evidence="7">Belongs to the RecR family.</text>
</comment>
<evidence type="ECO:0000256" key="2">
    <source>
        <dbReference type="ARBA" id="ARBA00022763"/>
    </source>
</evidence>
<dbReference type="AlphaFoldDB" id="A0A4Y9VS42"/>
<feature type="zinc finger region" description="C4-type" evidence="7">
    <location>
        <begin position="57"/>
        <end position="72"/>
    </location>
</feature>
<dbReference type="Gene3D" id="1.10.8.420">
    <property type="entry name" value="RecR Domain 1"/>
    <property type="match status" value="1"/>
</dbReference>
<evidence type="ECO:0000259" key="8">
    <source>
        <dbReference type="PROSITE" id="PS50880"/>
    </source>
</evidence>
<dbReference type="GO" id="GO:0003677">
    <property type="term" value="F:DNA binding"/>
    <property type="evidence" value="ECO:0007669"/>
    <property type="project" value="UniProtKB-UniRule"/>
</dbReference>
<dbReference type="NCBIfam" id="TIGR00615">
    <property type="entry name" value="recR"/>
    <property type="match status" value="1"/>
</dbReference>
<evidence type="ECO:0000256" key="5">
    <source>
        <dbReference type="ARBA" id="ARBA00023172"/>
    </source>
</evidence>
<dbReference type="GO" id="GO:0006310">
    <property type="term" value="P:DNA recombination"/>
    <property type="evidence" value="ECO:0007669"/>
    <property type="project" value="UniProtKB-UniRule"/>
</dbReference>
<proteinExistence type="inferred from homology"/>
<keyword evidence="6 7" id="KW-0234">DNA repair</keyword>
<dbReference type="Pfam" id="PF13662">
    <property type="entry name" value="Toprim_4"/>
    <property type="match status" value="1"/>
</dbReference>
<dbReference type="Pfam" id="PF21175">
    <property type="entry name" value="RecR_C"/>
    <property type="match status" value="1"/>
</dbReference>
<dbReference type="Pfam" id="PF02132">
    <property type="entry name" value="RecR_ZnF"/>
    <property type="match status" value="1"/>
</dbReference>
<dbReference type="PANTHER" id="PTHR30446:SF0">
    <property type="entry name" value="RECOMBINATION PROTEIN RECR"/>
    <property type="match status" value="1"/>
</dbReference>
<dbReference type="CDD" id="cd01025">
    <property type="entry name" value="TOPRIM_recR"/>
    <property type="match status" value="1"/>
</dbReference>
<dbReference type="Gene3D" id="3.40.1360.10">
    <property type="match status" value="1"/>
</dbReference>
<reference evidence="9 10" key="1">
    <citation type="submission" date="2018-02" db="EMBL/GenBank/DDBJ databases">
        <title>A novel lanthanide dependent methylotroph, Methylotenera sp. La3113.</title>
        <authorList>
            <person name="Lv H."/>
            <person name="Tani A."/>
        </authorList>
    </citation>
    <scope>NUCLEOTIDE SEQUENCE [LARGE SCALE GENOMIC DNA]</scope>
    <source>
        <strain evidence="9 10">La3113</strain>
    </source>
</reference>
<evidence type="ECO:0000256" key="7">
    <source>
        <dbReference type="HAMAP-Rule" id="MF_00017"/>
    </source>
</evidence>
<keyword evidence="4 7" id="KW-0862">Zinc</keyword>
<keyword evidence="5 7" id="KW-0233">DNA recombination</keyword>
<dbReference type="SMART" id="SM00493">
    <property type="entry name" value="TOPRIM"/>
    <property type="match status" value="1"/>
</dbReference>
<keyword evidence="1 7" id="KW-0479">Metal-binding</keyword>
<dbReference type="EMBL" id="PQVH01000008">
    <property type="protein sequence ID" value="TFW71784.1"/>
    <property type="molecule type" value="Genomic_DNA"/>
</dbReference>
<dbReference type="Proteomes" id="UP000297706">
    <property type="component" value="Unassembled WGS sequence"/>
</dbReference>
<dbReference type="GO" id="GO:0008270">
    <property type="term" value="F:zinc ion binding"/>
    <property type="evidence" value="ECO:0007669"/>
    <property type="project" value="UniProtKB-KW"/>
</dbReference>
<evidence type="ECO:0000256" key="6">
    <source>
        <dbReference type="ARBA" id="ARBA00023204"/>
    </source>
</evidence>
<dbReference type="OrthoDB" id="9802672at2"/>
<comment type="function">
    <text evidence="7">May play a role in DNA repair. It seems to be involved in an RecBC-independent recombinational process of DNA repair. It may act with RecF and RecO.</text>
</comment>
<keyword evidence="2 7" id="KW-0227">DNA damage</keyword>
<comment type="caution">
    <text evidence="9">The sequence shown here is derived from an EMBL/GenBank/DDBJ whole genome shotgun (WGS) entry which is preliminary data.</text>
</comment>
<protein>
    <recommendedName>
        <fullName evidence="7">Recombination protein RecR</fullName>
    </recommendedName>
</protein>
<dbReference type="SUPFAM" id="SSF111304">
    <property type="entry name" value="Recombination protein RecR"/>
    <property type="match status" value="1"/>
</dbReference>
<dbReference type="InterPro" id="IPR000093">
    <property type="entry name" value="DNA_Rcmb_RecR"/>
</dbReference>
<dbReference type="PROSITE" id="PS50880">
    <property type="entry name" value="TOPRIM"/>
    <property type="match status" value="1"/>
</dbReference>
<dbReference type="GO" id="GO:0006281">
    <property type="term" value="P:DNA repair"/>
    <property type="evidence" value="ECO:0007669"/>
    <property type="project" value="UniProtKB-UniRule"/>
</dbReference>
<organism evidence="9 10">
    <name type="scientific">Methylotenera oryzisoli</name>
    <dbReference type="NCBI Taxonomy" id="2080758"/>
    <lineage>
        <taxon>Bacteria</taxon>
        <taxon>Pseudomonadati</taxon>
        <taxon>Pseudomonadota</taxon>
        <taxon>Betaproteobacteria</taxon>
        <taxon>Nitrosomonadales</taxon>
        <taxon>Methylophilaceae</taxon>
        <taxon>Methylotenera</taxon>
    </lineage>
</organism>
<evidence type="ECO:0000313" key="10">
    <source>
        <dbReference type="Proteomes" id="UP000297706"/>
    </source>
</evidence>
<dbReference type="Gene3D" id="6.10.250.240">
    <property type="match status" value="1"/>
</dbReference>
<dbReference type="PANTHER" id="PTHR30446">
    <property type="entry name" value="RECOMBINATION PROTEIN RECR"/>
    <property type="match status" value="1"/>
</dbReference>
<dbReference type="HAMAP" id="MF_00017">
    <property type="entry name" value="RecR"/>
    <property type="match status" value="1"/>
</dbReference>
<dbReference type="InterPro" id="IPR034137">
    <property type="entry name" value="TOPRIM_RecR"/>
</dbReference>
<feature type="domain" description="Toprim" evidence="8">
    <location>
        <begin position="80"/>
        <end position="175"/>
    </location>
</feature>
<sequence>MKNPPALEQLIDSLRCLPGVGPKSAQRMAYYLLQRDRQGASGLALSLNNALQVVDHCKLCNTFSEQAICPLCESAQRDKTVLCVVEMPTDLIMLENTRAYTGMYFVLMGRLSPLDGIGPKEIHLDKLIKRANDGIVTEVILATNYTVEGDATAHYISELLRARGIKVSRIARGMPMGGEIEYVDTGTLAQAMLERRSVFK</sequence>
<keyword evidence="10" id="KW-1185">Reference proteome</keyword>
<dbReference type="Pfam" id="PF21176">
    <property type="entry name" value="RecR_HhH"/>
    <property type="match status" value="1"/>
</dbReference>
<evidence type="ECO:0000313" key="9">
    <source>
        <dbReference type="EMBL" id="TFW71784.1"/>
    </source>
</evidence>
<dbReference type="RefSeq" id="WP_135277473.1">
    <property type="nucleotide sequence ID" value="NZ_PQVH01000008.1"/>
</dbReference>
<accession>A0A4Y9VS42</accession>
<dbReference type="InterPro" id="IPR015967">
    <property type="entry name" value="Rcmb_RecR_Znf"/>
</dbReference>
<dbReference type="InterPro" id="IPR023627">
    <property type="entry name" value="Rcmb_RecR"/>
</dbReference>
<dbReference type="InterPro" id="IPR006171">
    <property type="entry name" value="TOPRIM_dom"/>
</dbReference>
<keyword evidence="3 7" id="KW-0863">Zinc-finger</keyword>
<dbReference type="PROSITE" id="PS01300">
    <property type="entry name" value="RECR"/>
    <property type="match status" value="1"/>
</dbReference>